<dbReference type="AlphaFoldDB" id="A0A512AS59"/>
<comment type="caution">
    <text evidence="2">The sequence shown here is derived from an EMBL/GenBank/DDBJ whole genome shotgun (WGS) entry which is preliminary data.</text>
</comment>
<name>A0A512AS59_9BACT</name>
<dbReference type="PROSITE" id="PS51352">
    <property type="entry name" value="THIOREDOXIN_2"/>
    <property type="match status" value="1"/>
</dbReference>
<dbReference type="InterPro" id="IPR013766">
    <property type="entry name" value="Thioredoxin_domain"/>
</dbReference>
<evidence type="ECO:0000259" key="1">
    <source>
        <dbReference type="PROSITE" id="PS51352"/>
    </source>
</evidence>
<feature type="domain" description="Thioredoxin" evidence="1">
    <location>
        <begin position="301"/>
        <end position="455"/>
    </location>
</feature>
<keyword evidence="3" id="KW-1185">Reference proteome</keyword>
<dbReference type="Gene3D" id="3.40.30.10">
    <property type="entry name" value="Glutaredoxin"/>
    <property type="match status" value="1"/>
</dbReference>
<reference evidence="2 3" key="1">
    <citation type="submission" date="2019-07" db="EMBL/GenBank/DDBJ databases">
        <title>Whole genome shotgun sequence of Adhaeribacter aerolatus NBRC 106133.</title>
        <authorList>
            <person name="Hosoyama A."/>
            <person name="Uohara A."/>
            <person name="Ohji S."/>
            <person name="Ichikawa N."/>
        </authorList>
    </citation>
    <scope>NUCLEOTIDE SEQUENCE [LARGE SCALE GENOMIC DNA]</scope>
    <source>
        <strain evidence="2 3">NBRC 106133</strain>
    </source>
</reference>
<dbReference type="InterPro" id="IPR036249">
    <property type="entry name" value="Thioredoxin-like_sf"/>
</dbReference>
<dbReference type="Proteomes" id="UP000321532">
    <property type="component" value="Unassembled WGS sequence"/>
</dbReference>
<accession>A0A512AS59</accession>
<evidence type="ECO:0000313" key="3">
    <source>
        <dbReference type="Proteomes" id="UP000321532"/>
    </source>
</evidence>
<evidence type="ECO:0000313" key="2">
    <source>
        <dbReference type="EMBL" id="GEO02536.1"/>
    </source>
</evidence>
<dbReference type="SUPFAM" id="SSF52833">
    <property type="entry name" value="Thioredoxin-like"/>
    <property type="match status" value="1"/>
</dbReference>
<gene>
    <name evidence="2" type="ORF">AAE02nite_02000</name>
</gene>
<protein>
    <recommendedName>
        <fullName evidence="1">Thioredoxin domain-containing protein</fullName>
    </recommendedName>
</protein>
<dbReference type="EMBL" id="BJYS01000001">
    <property type="protein sequence ID" value="GEO02536.1"/>
    <property type="molecule type" value="Genomic_DNA"/>
</dbReference>
<sequence length="455" mass="52372">MGLPNTITIVTERSTHHPASVSFQNEFGDYEHLSFNSDSISGQYLPLNIKSRHPGLLQVSHGSQVPAYLVTGDTLRLIPPIRYISNYAYQGKRPGEINFYQLLDQKSLGMNAGDLMGVHRDEEVFHPRVKMLNYLVNQRRALLQRVKDSLALSPEFDRFIQNEITAHYLISLLAPFYRQPYKPQPLRPTYLDTLAHFYSSGFFNQHHLVFSSPGYRRSVIFYTRFLSRASLQTPAAMETLYRTAHEKFSGQTRQYALFSLLKEHLPQNPNVAPFLELGKKDITYKPYRRYLDSLATRPKILTNNPQLLNNALTTLKGEKITWQELLARNRGKVMYVNFWASWFDLSLDQLVLSQQLQARLKESEVVFVYLSVDRPKDKVQWQQTIRARGLTQSNNQHYLINDQSPLATFITGKKDGFPLLNYLLISKTGQVAAIKARPPGDPELQNDITTLLHKE</sequence>
<proteinExistence type="predicted"/>
<organism evidence="2 3">
    <name type="scientific">Adhaeribacter aerolatus</name>
    <dbReference type="NCBI Taxonomy" id="670289"/>
    <lineage>
        <taxon>Bacteria</taxon>
        <taxon>Pseudomonadati</taxon>
        <taxon>Bacteroidota</taxon>
        <taxon>Cytophagia</taxon>
        <taxon>Cytophagales</taxon>
        <taxon>Hymenobacteraceae</taxon>
        <taxon>Adhaeribacter</taxon>
    </lineage>
</organism>